<dbReference type="EMBL" id="SLWM01000012">
    <property type="protein sequence ID" value="TCO18449.1"/>
    <property type="molecule type" value="Genomic_DNA"/>
</dbReference>
<feature type="compositionally biased region" description="Basic and acidic residues" evidence="1">
    <location>
        <begin position="1"/>
        <end position="16"/>
    </location>
</feature>
<evidence type="ECO:0000313" key="3">
    <source>
        <dbReference type="Proteomes" id="UP000295818"/>
    </source>
</evidence>
<dbReference type="Proteomes" id="UP000295818">
    <property type="component" value="Unassembled WGS sequence"/>
</dbReference>
<comment type="caution">
    <text evidence="2">The sequence shown here is derived from an EMBL/GenBank/DDBJ whole genome shotgun (WGS) entry which is preliminary data.</text>
</comment>
<proteinExistence type="predicted"/>
<organism evidence="2 3">
    <name type="scientific">Kribbella orskensis</name>
    <dbReference type="NCBI Taxonomy" id="2512216"/>
    <lineage>
        <taxon>Bacteria</taxon>
        <taxon>Bacillati</taxon>
        <taxon>Actinomycetota</taxon>
        <taxon>Actinomycetes</taxon>
        <taxon>Propionibacteriales</taxon>
        <taxon>Kribbellaceae</taxon>
        <taxon>Kribbella</taxon>
    </lineage>
</organism>
<sequence length="51" mass="5763">MERPVSKVPDCVRQDETTASDGQRRGMSGRIEHTGRSFLDSTYNAFLFVVD</sequence>
<protein>
    <submittedName>
        <fullName evidence="2">Uncharacterized protein</fullName>
    </submittedName>
</protein>
<gene>
    <name evidence="2" type="ORF">EV644_112197</name>
</gene>
<reference evidence="2 3" key="1">
    <citation type="journal article" date="2015" name="Stand. Genomic Sci.">
        <title>Genomic Encyclopedia of Bacterial and Archaeal Type Strains, Phase III: the genomes of soil and plant-associated and newly described type strains.</title>
        <authorList>
            <person name="Whitman W.B."/>
            <person name="Woyke T."/>
            <person name="Klenk H.P."/>
            <person name="Zhou Y."/>
            <person name="Lilburn T.G."/>
            <person name="Beck B.J."/>
            <person name="De Vos P."/>
            <person name="Vandamme P."/>
            <person name="Eisen J.A."/>
            <person name="Garrity G."/>
            <person name="Hugenholtz P."/>
            <person name="Kyrpides N.C."/>
        </authorList>
    </citation>
    <scope>NUCLEOTIDE SEQUENCE [LARGE SCALE GENOMIC DNA]</scope>
    <source>
        <strain evidence="2 3">VKM Ac-2538</strain>
    </source>
</reference>
<keyword evidence="3" id="KW-1185">Reference proteome</keyword>
<accession>A0ABY2BFH1</accession>
<name>A0ABY2BFH1_9ACTN</name>
<evidence type="ECO:0000256" key="1">
    <source>
        <dbReference type="SAM" id="MobiDB-lite"/>
    </source>
</evidence>
<feature type="region of interest" description="Disordered" evidence="1">
    <location>
        <begin position="1"/>
        <end position="31"/>
    </location>
</feature>
<evidence type="ECO:0000313" key="2">
    <source>
        <dbReference type="EMBL" id="TCO18449.1"/>
    </source>
</evidence>